<gene>
    <name evidence="1" type="ORF">CFOLD11_36130</name>
</gene>
<dbReference type="AlphaFoldDB" id="A0A9W5Y511"/>
<reference evidence="1" key="1">
    <citation type="journal article" date="2023" name="Int. J. Syst. Evol. Microbiol.">
        <title>&lt;i&gt;Clostridium folliculivorans&lt;/i&gt; sp. nov., isolated from soil samples of an organic paddy in Japan.</title>
        <authorList>
            <person name="Tazawa J."/>
            <person name="Kobayashi H."/>
            <person name="Tanizawa Y."/>
            <person name="Uchino A."/>
            <person name="Tanaka F."/>
            <person name="Urashima Y."/>
            <person name="Miura S."/>
            <person name="Sakamoto M."/>
            <person name="Ohkuma M."/>
            <person name="Tohno M."/>
        </authorList>
    </citation>
    <scope>NUCLEOTIDE SEQUENCE</scope>
    <source>
        <strain evidence="1">D1-1</strain>
    </source>
</reference>
<proteinExistence type="predicted"/>
<evidence type="ECO:0000313" key="2">
    <source>
        <dbReference type="Proteomes" id="UP001057868"/>
    </source>
</evidence>
<comment type="caution">
    <text evidence="1">The sequence shown here is derived from an EMBL/GenBank/DDBJ whole genome shotgun (WGS) entry which is preliminary data.</text>
</comment>
<sequence>MWNLDLFKECTNIFEYVQINYLSLNSIDERRYIFNEFIQQVF</sequence>
<name>A0A9W5Y511_9CLOT</name>
<accession>A0A9W5Y511</accession>
<dbReference type="Proteomes" id="UP001057868">
    <property type="component" value="Unassembled WGS sequence"/>
</dbReference>
<evidence type="ECO:0000313" key="1">
    <source>
        <dbReference type="EMBL" id="GKU26786.1"/>
    </source>
</evidence>
<keyword evidence="2" id="KW-1185">Reference proteome</keyword>
<organism evidence="1 2">
    <name type="scientific">Clostridium folliculivorans</name>
    <dbReference type="NCBI Taxonomy" id="2886038"/>
    <lineage>
        <taxon>Bacteria</taxon>
        <taxon>Bacillati</taxon>
        <taxon>Bacillota</taxon>
        <taxon>Clostridia</taxon>
        <taxon>Eubacteriales</taxon>
        <taxon>Clostridiaceae</taxon>
        <taxon>Clostridium</taxon>
    </lineage>
</organism>
<protein>
    <submittedName>
        <fullName evidence="1">Uncharacterized protein</fullName>
    </submittedName>
</protein>
<dbReference type="EMBL" id="BQXY01000007">
    <property type="protein sequence ID" value="GKU26786.1"/>
    <property type="molecule type" value="Genomic_DNA"/>
</dbReference>